<dbReference type="PANTHER" id="PTHR33376:SF4">
    <property type="entry name" value="SIALIC ACID-BINDING PERIPLASMIC PROTEIN SIAP"/>
    <property type="match status" value="1"/>
</dbReference>
<feature type="signal peptide" evidence="2">
    <location>
        <begin position="1"/>
        <end position="36"/>
    </location>
</feature>
<dbReference type="NCBIfam" id="NF037995">
    <property type="entry name" value="TRAP_S1"/>
    <property type="match status" value="1"/>
</dbReference>
<dbReference type="CDD" id="cd13603">
    <property type="entry name" value="PBP2_TRAP_Siap_TeaA_like"/>
    <property type="match status" value="1"/>
</dbReference>
<sequence length="341" mass="37342">MPSKDLTRRIAQRGGMTVAGLALVGLMSVAASPASADITLIGASQFDENHAFTKTMRKFEELVQACYTDEPVIFELHLNSELGLEKDYVAYMNQGLSVDYAVASPAHMSTFSKMAPLMDMPFLFRDEDHWQKVLQEDGLKPVADDILKTADVILLGYAGGGTRNVFANKKISNLEEMQDLPIRMQGAPIWTRVFDAIGAAPTVIAYNEVYNGISTGVIEAAENEAAGIEQMKFYEVGPYVTLTKHAITVRPLFISNKTFQRLPEGLQDCIISSGAEAGKFGRDIESGEDAAKLSAMEEKGWLETVEFTDRDKMLELADPVLKAYAEELGAGEVLVNIQAIE</sequence>
<protein>
    <submittedName>
        <fullName evidence="3">TRAP-type C4-dicarboxylate transport system, substrate-binding protein</fullName>
    </submittedName>
</protein>
<organism evidence="3 4">
    <name type="scientific">Bauldia litoralis</name>
    <dbReference type="NCBI Taxonomy" id="665467"/>
    <lineage>
        <taxon>Bacteria</taxon>
        <taxon>Pseudomonadati</taxon>
        <taxon>Pseudomonadota</taxon>
        <taxon>Alphaproteobacteria</taxon>
        <taxon>Hyphomicrobiales</taxon>
        <taxon>Kaistiaceae</taxon>
        <taxon>Bauldia</taxon>
    </lineage>
</organism>
<evidence type="ECO:0000256" key="1">
    <source>
        <dbReference type="ARBA" id="ARBA00022729"/>
    </source>
</evidence>
<dbReference type="STRING" id="665467.SAMN02982931_03040"/>
<accession>A0A1G6D5I7</accession>
<dbReference type="Pfam" id="PF03480">
    <property type="entry name" value="DctP"/>
    <property type="match status" value="1"/>
</dbReference>
<dbReference type="Proteomes" id="UP000199071">
    <property type="component" value="Unassembled WGS sequence"/>
</dbReference>
<dbReference type="AlphaFoldDB" id="A0A1G6D5I7"/>
<dbReference type="InterPro" id="IPR018389">
    <property type="entry name" value="DctP_fam"/>
</dbReference>
<keyword evidence="1 2" id="KW-0732">Signal</keyword>
<dbReference type="GO" id="GO:0055085">
    <property type="term" value="P:transmembrane transport"/>
    <property type="evidence" value="ECO:0007669"/>
    <property type="project" value="InterPro"/>
</dbReference>
<dbReference type="PANTHER" id="PTHR33376">
    <property type="match status" value="1"/>
</dbReference>
<evidence type="ECO:0000313" key="3">
    <source>
        <dbReference type="EMBL" id="SDB40361.1"/>
    </source>
</evidence>
<name>A0A1G6D5I7_9HYPH</name>
<dbReference type="RefSeq" id="WP_342028602.1">
    <property type="nucleotide sequence ID" value="NZ_FMXQ01000006.1"/>
</dbReference>
<keyword evidence="4" id="KW-1185">Reference proteome</keyword>
<dbReference type="Gene3D" id="3.40.190.170">
    <property type="entry name" value="Bacterial extracellular solute-binding protein, family 7"/>
    <property type="match status" value="1"/>
</dbReference>
<proteinExistence type="predicted"/>
<evidence type="ECO:0000313" key="4">
    <source>
        <dbReference type="Proteomes" id="UP000199071"/>
    </source>
</evidence>
<dbReference type="EMBL" id="FMXQ01000006">
    <property type="protein sequence ID" value="SDB40361.1"/>
    <property type="molecule type" value="Genomic_DNA"/>
</dbReference>
<evidence type="ECO:0000256" key="2">
    <source>
        <dbReference type="SAM" id="SignalP"/>
    </source>
</evidence>
<dbReference type="InterPro" id="IPR038404">
    <property type="entry name" value="TRAP_DctP_sf"/>
</dbReference>
<feature type="chain" id="PRO_5011620202" evidence="2">
    <location>
        <begin position="37"/>
        <end position="341"/>
    </location>
</feature>
<reference evidence="3 4" key="1">
    <citation type="submission" date="2016-10" db="EMBL/GenBank/DDBJ databases">
        <authorList>
            <person name="de Groot N.N."/>
        </authorList>
    </citation>
    <scope>NUCLEOTIDE SEQUENCE [LARGE SCALE GENOMIC DNA]</scope>
    <source>
        <strain evidence="3 4">ATCC 35022</strain>
    </source>
</reference>
<gene>
    <name evidence="3" type="ORF">SAMN02982931_03040</name>
</gene>